<evidence type="ECO:0000313" key="8">
    <source>
        <dbReference type="EMBL" id="GII26904.1"/>
    </source>
</evidence>
<evidence type="ECO:0000256" key="5">
    <source>
        <dbReference type="ARBA" id="ARBA00023136"/>
    </source>
</evidence>
<feature type="transmembrane region" description="Helical" evidence="6">
    <location>
        <begin position="47"/>
        <end position="66"/>
    </location>
</feature>
<evidence type="ECO:0000259" key="7">
    <source>
        <dbReference type="Pfam" id="PF06271"/>
    </source>
</evidence>
<keyword evidence="3 6" id="KW-0812">Transmembrane</keyword>
<dbReference type="InterPro" id="IPR016795">
    <property type="entry name" value="UCP021697"/>
</dbReference>
<reference evidence="8 9" key="1">
    <citation type="submission" date="2021-01" db="EMBL/GenBank/DDBJ databases">
        <title>Whole genome shotgun sequence of Planotetraspora mira NBRC 15435.</title>
        <authorList>
            <person name="Komaki H."/>
            <person name="Tamura T."/>
        </authorList>
    </citation>
    <scope>NUCLEOTIDE SEQUENCE [LARGE SCALE GENOMIC DNA]</scope>
    <source>
        <strain evidence="8 9">NBRC 15435</strain>
    </source>
</reference>
<organism evidence="8 9">
    <name type="scientific">Planotetraspora mira</name>
    <dbReference type="NCBI Taxonomy" id="58121"/>
    <lineage>
        <taxon>Bacteria</taxon>
        <taxon>Bacillati</taxon>
        <taxon>Actinomycetota</taxon>
        <taxon>Actinomycetes</taxon>
        <taxon>Streptosporangiales</taxon>
        <taxon>Streptosporangiaceae</taxon>
        <taxon>Planotetraspora</taxon>
    </lineage>
</organism>
<dbReference type="EMBL" id="BOOO01000001">
    <property type="protein sequence ID" value="GII26904.1"/>
    <property type="molecule type" value="Genomic_DNA"/>
</dbReference>
<evidence type="ECO:0000256" key="4">
    <source>
        <dbReference type="ARBA" id="ARBA00022989"/>
    </source>
</evidence>
<evidence type="ECO:0000313" key="9">
    <source>
        <dbReference type="Proteomes" id="UP000650628"/>
    </source>
</evidence>
<dbReference type="Pfam" id="PF06271">
    <property type="entry name" value="RDD"/>
    <property type="match status" value="1"/>
</dbReference>
<protein>
    <submittedName>
        <fullName evidence="8">RDD family protein</fullName>
    </submittedName>
</protein>
<dbReference type="AlphaFoldDB" id="A0A8J3TIQ9"/>
<evidence type="ECO:0000256" key="3">
    <source>
        <dbReference type="ARBA" id="ARBA00022692"/>
    </source>
</evidence>
<comment type="subcellular location">
    <subcellularLocation>
        <location evidence="1">Cell membrane</location>
        <topology evidence="1">Multi-pass membrane protein</topology>
    </subcellularLocation>
</comment>
<dbReference type="PANTHER" id="PTHR36115">
    <property type="entry name" value="PROLINE-RICH ANTIGEN HOMOLOG-RELATED"/>
    <property type="match status" value="1"/>
</dbReference>
<keyword evidence="2" id="KW-1003">Cell membrane</keyword>
<dbReference type="InterPro" id="IPR051791">
    <property type="entry name" value="Pra-immunoreactive"/>
</dbReference>
<keyword evidence="4 6" id="KW-1133">Transmembrane helix</keyword>
<keyword evidence="5 6" id="KW-0472">Membrane</keyword>
<evidence type="ECO:0000256" key="2">
    <source>
        <dbReference type="ARBA" id="ARBA00022475"/>
    </source>
</evidence>
<dbReference type="Proteomes" id="UP000650628">
    <property type="component" value="Unassembled WGS sequence"/>
</dbReference>
<comment type="caution">
    <text evidence="8">The sequence shown here is derived from an EMBL/GenBank/DDBJ whole genome shotgun (WGS) entry which is preliminary data.</text>
</comment>
<evidence type="ECO:0000256" key="6">
    <source>
        <dbReference type="SAM" id="Phobius"/>
    </source>
</evidence>
<sequence length="154" mass="16579">MSDRQPRWTQTWLGGVRAAGADFGYPGQRLDLPEEGSGSVSGFGRRLAAIAVDWLVCTVAIARGLLHADPRDQGWIGLAVFAAEYILLVGTLGMTLGMRLFGIRVAAIEGGGRPAFLPVLIRTFLLCLAVPALIWDRDRRGLHDRAAGTVVVKI</sequence>
<dbReference type="GO" id="GO:0005886">
    <property type="term" value="C:plasma membrane"/>
    <property type="evidence" value="ECO:0007669"/>
    <property type="project" value="UniProtKB-SubCell"/>
</dbReference>
<feature type="transmembrane region" description="Helical" evidence="6">
    <location>
        <begin position="78"/>
        <end position="103"/>
    </location>
</feature>
<evidence type="ECO:0000256" key="1">
    <source>
        <dbReference type="ARBA" id="ARBA00004651"/>
    </source>
</evidence>
<gene>
    <name evidence="8" type="ORF">Pmi06nite_03460</name>
</gene>
<feature type="transmembrane region" description="Helical" evidence="6">
    <location>
        <begin position="115"/>
        <end position="135"/>
    </location>
</feature>
<name>A0A8J3TIQ9_9ACTN</name>
<dbReference type="PANTHER" id="PTHR36115:SF6">
    <property type="entry name" value="PROLINE-RICH ANTIGEN HOMOLOG"/>
    <property type="match status" value="1"/>
</dbReference>
<dbReference type="PIRSF" id="PIRSF021697">
    <property type="entry name" value="UCP021697"/>
    <property type="match status" value="1"/>
</dbReference>
<proteinExistence type="predicted"/>
<accession>A0A8J3TIQ9</accession>
<dbReference type="RefSeq" id="WP_203950971.1">
    <property type="nucleotide sequence ID" value="NZ_BOOO01000001.1"/>
</dbReference>
<dbReference type="InterPro" id="IPR010432">
    <property type="entry name" value="RDD"/>
</dbReference>
<feature type="domain" description="RDD" evidence="7">
    <location>
        <begin position="75"/>
        <end position="148"/>
    </location>
</feature>
<keyword evidence="9" id="KW-1185">Reference proteome</keyword>